<dbReference type="EMBL" id="KE747817">
    <property type="protein sequence ID" value="RMZ68908.1"/>
    <property type="molecule type" value="Genomic_DNA"/>
</dbReference>
<keyword evidence="4" id="KW-1133">Transmembrane helix</keyword>
<dbReference type="InterPro" id="IPR051704">
    <property type="entry name" value="FAD_aromatic-hydroxylase"/>
</dbReference>
<dbReference type="Pfam" id="PF01494">
    <property type="entry name" value="FAD_binding_3"/>
    <property type="match status" value="1"/>
</dbReference>
<dbReference type="PRINTS" id="PR00420">
    <property type="entry name" value="RNGMNOXGNASE"/>
</dbReference>
<keyword evidence="4" id="KW-0472">Membrane</keyword>
<dbReference type="PANTHER" id="PTHR46865">
    <property type="entry name" value="OXIDOREDUCTASE-RELATED"/>
    <property type="match status" value="1"/>
</dbReference>
<evidence type="ECO:0000313" key="7">
    <source>
        <dbReference type="Proteomes" id="UP000265663"/>
    </source>
</evidence>
<keyword evidence="4" id="KW-0812">Transmembrane</keyword>
<evidence type="ECO:0000256" key="1">
    <source>
        <dbReference type="ARBA" id="ARBA00022630"/>
    </source>
</evidence>
<evidence type="ECO:0000256" key="2">
    <source>
        <dbReference type="ARBA" id="ARBA00022827"/>
    </source>
</evidence>
<evidence type="ECO:0000256" key="3">
    <source>
        <dbReference type="ARBA" id="ARBA00023002"/>
    </source>
</evidence>
<dbReference type="OrthoDB" id="655030at2759"/>
<evidence type="ECO:0000313" key="6">
    <source>
        <dbReference type="EMBL" id="RMZ68908.1"/>
    </source>
</evidence>
<feature type="transmembrane region" description="Helical" evidence="4">
    <location>
        <begin position="6"/>
        <end position="28"/>
    </location>
</feature>
<gene>
    <name evidence="6" type="ORF">GMOD_00002797</name>
</gene>
<reference evidence="6 7" key="1">
    <citation type="journal article" date="2014" name="PLoS ONE">
        <title>De novo Genome Assembly of the Fungal Plant Pathogen Pyrenophora semeniperda.</title>
        <authorList>
            <person name="Soliai M.M."/>
            <person name="Meyer S.E."/>
            <person name="Udall J.A."/>
            <person name="Elzinga D.E."/>
            <person name="Hermansen R.A."/>
            <person name="Bodily P.M."/>
            <person name="Hart A.A."/>
            <person name="Coleman C.E."/>
        </authorList>
    </citation>
    <scope>NUCLEOTIDE SEQUENCE [LARGE SCALE GENOMIC DNA]</scope>
    <source>
        <strain evidence="6 7">CCB06</strain>
        <tissue evidence="6">Mycelium</tissue>
    </source>
</reference>
<dbReference type="GO" id="GO:0071949">
    <property type="term" value="F:FAD binding"/>
    <property type="evidence" value="ECO:0007669"/>
    <property type="project" value="InterPro"/>
</dbReference>
<organism evidence="6 7">
    <name type="scientific">Pyrenophora seminiperda CCB06</name>
    <dbReference type="NCBI Taxonomy" id="1302712"/>
    <lineage>
        <taxon>Eukaryota</taxon>
        <taxon>Fungi</taxon>
        <taxon>Dikarya</taxon>
        <taxon>Ascomycota</taxon>
        <taxon>Pezizomycotina</taxon>
        <taxon>Dothideomycetes</taxon>
        <taxon>Pleosporomycetidae</taxon>
        <taxon>Pleosporales</taxon>
        <taxon>Pleosporineae</taxon>
        <taxon>Pleosporaceae</taxon>
        <taxon>Pyrenophora</taxon>
    </lineage>
</organism>
<dbReference type="Proteomes" id="UP000265663">
    <property type="component" value="Unassembled WGS sequence"/>
</dbReference>
<dbReference type="Gene3D" id="3.50.50.60">
    <property type="entry name" value="FAD/NAD(P)-binding domain"/>
    <property type="match status" value="1"/>
</dbReference>
<name>A0A3M7M388_9PLEO</name>
<dbReference type="SUPFAM" id="SSF51905">
    <property type="entry name" value="FAD/NAD(P)-binding domain"/>
    <property type="match status" value="1"/>
</dbReference>
<dbReference type="InterPro" id="IPR036188">
    <property type="entry name" value="FAD/NAD-bd_sf"/>
</dbReference>
<dbReference type="PANTHER" id="PTHR46865:SF7">
    <property type="entry name" value="MONOOXYGENASE, PUTATIVE (AFU_ORTHOLOGUE AFUA_8G07040)-RELATED"/>
    <property type="match status" value="1"/>
</dbReference>
<keyword evidence="2" id="KW-0274">FAD</keyword>
<accession>A0A3M7M388</accession>
<proteinExistence type="predicted"/>
<keyword evidence="7" id="KW-1185">Reference proteome</keyword>
<keyword evidence="1" id="KW-0285">Flavoprotein</keyword>
<dbReference type="InterPro" id="IPR002938">
    <property type="entry name" value="FAD-bd"/>
</dbReference>
<evidence type="ECO:0000259" key="5">
    <source>
        <dbReference type="Pfam" id="PF01494"/>
    </source>
</evidence>
<keyword evidence="3" id="KW-0560">Oxidoreductase</keyword>
<dbReference type="GO" id="GO:0016491">
    <property type="term" value="F:oxidoreductase activity"/>
    <property type="evidence" value="ECO:0007669"/>
    <property type="project" value="UniProtKB-KW"/>
</dbReference>
<protein>
    <submittedName>
        <fullName evidence="6">2-polyprenyl-6-methoxyphenol hydroxylase and related FAD-dependent oxidoreductase</fullName>
    </submittedName>
</protein>
<dbReference type="AlphaFoldDB" id="A0A3M7M388"/>
<sequence>MTTSILPAPLNILIVGAGVCGPALALLLQRSNPHHNITVIERSPELRTGGQQIDLKAHGIPIMKRLGLLENIRSFCVEEGGSCLVDGKGNTLINFGVIGAGEKRGTYELTNEFEFMRGDFVRMMYDTSLSERTTLTSNGVTQGRLVYEFNTSINSLDCSSSTSTTVTFSTGVTKTYDLVIAADGQGSRTRRLAFGDDANAASFKSLNVHSAYYNIPRLPTEDSLARIHFASRNRIVMTRTGNLPVTQVLLWLLKDKERSARMRPIHRQPLADQKAAWTEECQDAGWDTPRFLAGLKDVDDFYATEIAQIKMPEGKITKNRLVLLGDAGYGPSPMTGMGTTLSLVGMYVLAGELASYPGHVDAAIKAYEETMKQPIEEGQKLSGVVDQLAMFPVSEWGAWTANTFIWTLSSFKVDKMLAWLAGWLPEGKKEDGWKLPVYPMLNVKAPKAG</sequence>
<feature type="domain" description="FAD-binding" evidence="5">
    <location>
        <begin position="11"/>
        <end position="356"/>
    </location>
</feature>
<evidence type="ECO:0000256" key="4">
    <source>
        <dbReference type="SAM" id="Phobius"/>
    </source>
</evidence>